<gene>
    <name evidence="3" type="ORF">BD311DRAFT_868505</name>
</gene>
<feature type="domain" description="DUF6699" evidence="2">
    <location>
        <begin position="134"/>
        <end position="285"/>
    </location>
</feature>
<dbReference type="AlphaFoldDB" id="A0A4Q9MC61"/>
<proteinExistence type="predicted"/>
<feature type="compositionally biased region" description="Pro residues" evidence="1">
    <location>
        <begin position="19"/>
        <end position="37"/>
    </location>
</feature>
<protein>
    <recommendedName>
        <fullName evidence="2">DUF6699 domain-containing protein</fullName>
    </recommendedName>
</protein>
<organism evidence="3">
    <name type="scientific">Dichomitus squalens</name>
    <dbReference type="NCBI Taxonomy" id="114155"/>
    <lineage>
        <taxon>Eukaryota</taxon>
        <taxon>Fungi</taxon>
        <taxon>Dikarya</taxon>
        <taxon>Basidiomycota</taxon>
        <taxon>Agaricomycotina</taxon>
        <taxon>Agaricomycetes</taxon>
        <taxon>Polyporales</taxon>
        <taxon>Polyporaceae</taxon>
        <taxon>Dichomitus</taxon>
    </lineage>
</organism>
<name>A0A4Q9MC61_9APHY</name>
<dbReference type="InterPro" id="IPR046522">
    <property type="entry name" value="DUF6699"/>
</dbReference>
<feature type="region of interest" description="Disordered" evidence="1">
    <location>
        <begin position="1"/>
        <end position="97"/>
    </location>
</feature>
<evidence type="ECO:0000259" key="2">
    <source>
        <dbReference type="Pfam" id="PF20415"/>
    </source>
</evidence>
<evidence type="ECO:0000256" key="1">
    <source>
        <dbReference type="SAM" id="MobiDB-lite"/>
    </source>
</evidence>
<reference evidence="3" key="1">
    <citation type="submission" date="2019-01" db="EMBL/GenBank/DDBJ databases">
        <title>Draft genome sequences of three monokaryotic isolates of the white-rot basidiomycete fungus Dichomitus squalens.</title>
        <authorList>
            <consortium name="DOE Joint Genome Institute"/>
            <person name="Lopez S.C."/>
            <person name="Andreopoulos B."/>
            <person name="Pangilinan J."/>
            <person name="Lipzen A."/>
            <person name="Riley R."/>
            <person name="Ahrendt S."/>
            <person name="Ng V."/>
            <person name="Barry K."/>
            <person name="Daum C."/>
            <person name="Grigoriev I.V."/>
            <person name="Hilden K.S."/>
            <person name="Makela M.R."/>
            <person name="de Vries R.P."/>
        </authorList>
    </citation>
    <scope>NUCLEOTIDE SEQUENCE [LARGE SCALE GENOMIC DNA]</scope>
    <source>
        <strain evidence="3">OM18370.1</strain>
    </source>
</reference>
<accession>A0A4Q9MC61</accession>
<dbReference type="OrthoDB" id="2783256at2759"/>
<dbReference type="Proteomes" id="UP000292957">
    <property type="component" value="Unassembled WGS sequence"/>
</dbReference>
<dbReference type="EMBL" id="ML143492">
    <property type="protein sequence ID" value="TBU23888.1"/>
    <property type="molecule type" value="Genomic_DNA"/>
</dbReference>
<evidence type="ECO:0000313" key="3">
    <source>
        <dbReference type="EMBL" id="TBU23888.1"/>
    </source>
</evidence>
<sequence>MGWAPGHAPYPQQWAGGSNPPPPPRHPIYIPLPPVSPYRPNQDLGNTLRYYPPGAPLNPLVETRPRAPVPGPRQNIPRVPHHQPRTPSPDVDHRPLPRPLPSSVRVARGLAADTRPTLNPILAAPEPPFGMLGLDWDLADHPIRNLSREENRWVDVRELNGAAVCANTREGSRPLERLVLMFAGLPVEIEVTHTHPASGRGGRADWDVPYVTVRDVFYAIFDWVKAPIEEGEMAMLDEPLFARVVEAAEMRRRWRPLGWDDSTGAHFLRIDYLGARRHFRGIRPARREEIHARRRVDEVFVVELGQSE</sequence>
<dbReference type="Pfam" id="PF20415">
    <property type="entry name" value="DUF6699"/>
    <property type="match status" value="1"/>
</dbReference>